<feature type="compositionally biased region" description="Acidic residues" evidence="1">
    <location>
        <begin position="585"/>
        <end position="595"/>
    </location>
</feature>
<evidence type="ECO:0000313" key="2">
    <source>
        <dbReference type="EMBL" id="KAF5385077.1"/>
    </source>
</evidence>
<name>A0A8H5HKQ9_9AGAR</name>
<proteinExistence type="predicted"/>
<dbReference type="OrthoDB" id="2980111at2759"/>
<organism evidence="2 3">
    <name type="scientific">Tricholomella constricta</name>
    <dbReference type="NCBI Taxonomy" id="117010"/>
    <lineage>
        <taxon>Eukaryota</taxon>
        <taxon>Fungi</taxon>
        <taxon>Dikarya</taxon>
        <taxon>Basidiomycota</taxon>
        <taxon>Agaricomycotina</taxon>
        <taxon>Agaricomycetes</taxon>
        <taxon>Agaricomycetidae</taxon>
        <taxon>Agaricales</taxon>
        <taxon>Tricholomatineae</taxon>
        <taxon>Lyophyllaceae</taxon>
        <taxon>Tricholomella</taxon>
    </lineage>
</organism>
<accession>A0A8H5HKQ9</accession>
<dbReference type="EMBL" id="JAACJP010000004">
    <property type="protein sequence ID" value="KAF5385077.1"/>
    <property type="molecule type" value="Genomic_DNA"/>
</dbReference>
<gene>
    <name evidence="2" type="ORF">D9615_000994</name>
</gene>
<feature type="region of interest" description="Disordered" evidence="1">
    <location>
        <begin position="566"/>
        <end position="615"/>
    </location>
</feature>
<comment type="caution">
    <text evidence="2">The sequence shown here is derived from an EMBL/GenBank/DDBJ whole genome shotgun (WGS) entry which is preliminary data.</text>
</comment>
<dbReference type="Proteomes" id="UP000565441">
    <property type="component" value="Unassembled WGS sequence"/>
</dbReference>
<dbReference type="AlphaFoldDB" id="A0A8H5HKQ9"/>
<keyword evidence="3" id="KW-1185">Reference proteome</keyword>
<feature type="compositionally biased region" description="Basic and acidic residues" evidence="1">
    <location>
        <begin position="596"/>
        <end position="606"/>
    </location>
</feature>
<protein>
    <submittedName>
        <fullName evidence="2">Uncharacterized protein</fullName>
    </submittedName>
</protein>
<reference evidence="2 3" key="1">
    <citation type="journal article" date="2020" name="ISME J.">
        <title>Uncovering the hidden diversity of litter-decomposition mechanisms in mushroom-forming fungi.</title>
        <authorList>
            <person name="Floudas D."/>
            <person name="Bentzer J."/>
            <person name="Ahren D."/>
            <person name="Johansson T."/>
            <person name="Persson P."/>
            <person name="Tunlid A."/>
        </authorList>
    </citation>
    <scope>NUCLEOTIDE SEQUENCE [LARGE SCALE GENOMIC DNA]</scope>
    <source>
        <strain evidence="2 3">CBS 661.87</strain>
    </source>
</reference>
<evidence type="ECO:0000313" key="3">
    <source>
        <dbReference type="Proteomes" id="UP000565441"/>
    </source>
</evidence>
<sequence>MARPPGLGKRLTSHFRLLLPVPSSWTKASSQSLRAKLQDTMWNMGPARGNDDDGTMLGMSHDTLGTLPFWDAAKLQDRFLIPFKSGTSEDEDEGEAFQGIVDSDNPLSGIGRDEAWIDDVIDQAKVLYPDRVMHTLPRWTDLCEILSGVRRDYEISPGVISFETENDVDFYTMNIIKQTHISYVATQDSAARHGISYVIQEAETSSDRGGRACHITMIWRDKKDDLGILRYKNETSHFLFKHAWDLEKAVGKAWTPALMSLAVQSAYKQIYAPFSPRPSATSPASPIIRFGNPALYRLAYIENATLYLSGWRSVAPLQAHRLLQPLHPWASFPPITQGHVVLENLAIALLARAPGSLAAFLRTRCNHPDREEPAFMNAKVLVARLIDGGVDLWNVARGVFLHGRLPSTITLGRTRVTGILSTDDEALKERLLEGKPWVHCLKLGTVWTDEERKWVVKAVSPSSPNEIKAMRAVTEAGCQKVGVAGLAGSMEVTVGEYRAQCFNVPSKPSTEQDGIIMMYNPGTSFRTSGGDTTLLTSVMLSPRASVPGAVMMCIFSDLWPGSSTSMAGRAEGRGGDGDGGANGDADGDTEGDTDTDTDKDKDKDEGVDFNLIFMN</sequence>
<evidence type="ECO:0000256" key="1">
    <source>
        <dbReference type="SAM" id="MobiDB-lite"/>
    </source>
</evidence>